<organism evidence="4 5">
    <name type="scientific">Pseudomonas syringae pv. primulae</name>
    <dbReference type="NCBI Taxonomy" id="251707"/>
    <lineage>
        <taxon>Bacteria</taxon>
        <taxon>Pseudomonadati</taxon>
        <taxon>Pseudomonadota</taxon>
        <taxon>Gammaproteobacteria</taxon>
        <taxon>Pseudomonadales</taxon>
        <taxon>Pseudomonadaceae</taxon>
        <taxon>Pseudomonas</taxon>
    </lineage>
</organism>
<feature type="region of interest" description="Disordered" evidence="1">
    <location>
        <begin position="1"/>
        <end position="24"/>
    </location>
</feature>
<dbReference type="Proteomes" id="UP000276615">
    <property type="component" value="Unassembled WGS sequence"/>
</dbReference>
<comment type="caution">
    <text evidence="4">The sequence shown here is derived from an EMBL/GenBank/DDBJ whole genome shotgun (WGS) entry which is preliminary data.</text>
</comment>
<proteinExistence type="predicted"/>
<feature type="compositionally biased region" description="Polar residues" evidence="1">
    <location>
        <begin position="9"/>
        <end position="18"/>
    </location>
</feature>
<accession>A0A3M4S9M6</accession>
<evidence type="ECO:0000256" key="1">
    <source>
        <dbReference type="SAM" id="MobiDB-lite"/>
    </source>
</evidence>
<dbReference type="GO" id="GO:0003677">
    <property type="term" value="F:DNA binding"/>
    <property type="evidence" value="ECO:0007669"/>
    <property type="project" value="InterPro"/>
</dbReference>
<dbReference type="InterPro" id="IPR047650">
    <property type="entry name" value="Transpos_IS110"/>
</dbReference>
<feature type="domain" description="Transposase IS110-like N-terminal" evidence="2">
    <location>
        <begin position="29"/>
        <end position="174"/>
    </location>
</feature>
<dbReference type="Pfam" id="PF01548">
    <property type="entry name" value="DEDD_Tnp_IS110"/>
    <property type="match status" value="1"/>
</dbReference>
<dbReference type="Pfam" id="PF02371">
    <property type="entry name" value="Transposase_20"/>
    <property type="match status" value="1"/>
</dbReference>
<evidence type="ECO:0000313" key="4">
    <source>
        <dbReference type="EMBL" id="RMR11644.1"/>
    </source>
</evidence>
<dbReference type="PANTHER" id="PTHR33055:SF3">
    <property type="entry name" value="PUTATIVE TRANSPOSASE FOR IS117-RELATED"/>
    <property type="match status" value="1"/>
</dbReference>
<evidence type="ECO:0000259" key="3">
    <source>
        <dbReference type="Pfam" id="PF02371"/>
    </source>
</evidence>
<dbReference type="GO" id="GO:0004803">
    <property type="term" value="F:transposase activity"/>
    <property type="evidence" value="ECO:0007669"/>
    <property type="project" value="InterPro"/>
</dbReference>
<evidence type="ECO:0000313" key="5">
    <source>
        <dbReference type="Proteomes" id="UP000276615"/>
    </source>
</evidence>
<name>A0A3M4S9M6_9PSED</name>
<dbReference type="NCBIfam" id="NF033542">
    <property type="entry name" value="transpos_IS110"/>
    <property type="match status" value="1"/>
</dbReference>
<dbReference type="PANTHER" id="PTHR33055">
    <property type="entry name" value="TRANSPOSASE FOR INSERTION SEQUENCE ELEMENT IS1111A"/>
    <property type="match status" value="1"/>
</dbReference>
<reference evidence="4 5" key="1">
    <citation type="submission" date="2018-08" db="EMBL/GenBank/DDBJ databases">
        <title>Recombination of ecologically and evolutionarily significant loci maintains genetic cohesion in the Pseudomonas syringae species complex.</title>
        <authorList>
            <person name="Dillon M."/>
            <person name="Thakur S."/>
            <person name="Almeida R.N.D."/>
            <person name="Weir B.S."/>
            <person name="Guttman D.S."/>
        </authorList>
    </citation>
    <scope>NUCLEOTIDE SEQUENCE [LARGE SCALE GENOMIC DNA]</scope>
    <source>
        <strain evidence="4 5">ICMP 8670</strain>
    </source>
</reference>
<gene>
    <name evidence="4" type="ORF">ALP92_02533</name>
</gene>
<evidence type="ECO:0000259" key="2">
    <source>
        <dbReference type="Pfam" id="PF01548"/>
    </source>
</evidence>
<dbReference type="InterPro" id="IPR003346">
    <property type="entry name" value="Transposase_20"/>
</dbReference>
<dbReference type="EMBL" id="RBRQ01000115">
    <property type="protein sequence ID" value="RMR11644.1"/>
    <property type="molecule type" value="Genomic_DNA"/>
</dbReference>
<dbReference type="GO" id="GO:0006313">
    <property type="term" value="P:DNA transposition"/>
    <property type="evidence" value="ECO:0007669"/>
    <property type="project" value="InterPro"/>
</dbReference>
<dbReference type="AlphaFoldDB" id="A0A3M4S9M6"/>
<sequence>MQRHEVRGQGNQETSSPSLPGVKSMSVHVGLDVGSRTTAMGWRDKGRSAGAWEIAQTPKGRKAAVKKLLALKPLSVVMEATGIYYLDLAMELSAAGLPVSVINPKSSRNFARLMLQHSKTDAIDAQLLAEYGERMTPRLWSPPSLAQLELRAIGRHINRLTCHRTRAKNELHALQATETTSAMLIEDEEDAIEMFSTRIERFRLAGRVIIANSPTLQSQFNHMVAAPGMGDISTFAVLAELTTLPVTLKSSQVSRHAGLDVRLTQSGTSIDKPGRLSKCGNAYLRSALFMPAMCAVRCDPYVKAFYEALVGRGKRKMQAICAVMRKYLTGLWACMHAGEDFDTAKLFSEKHLIKA</sequence>
<feature type="domain" description="Transposase IS116/IS110/IS902 C-terminal" evidence="3">
    <location>
        <begin position="227"/>
        <end position="307"/>
    </location>
</feature>
<protein>
    <submittedName>
        <fullName evidence="4">Transposase</fullName>
    </submittedName>
</protein>
<dbReference type="InterPro" id="IPR002525">
    <property type="entry name" value="Transp_IS110-like_N"/>
</dbReference>